<dbReference type="SUPFAM" id="SSF47413">
    <property type="entry name" value="lambda repressor-like DNA-binding domains"/>
    <property type="match status" value="1"/>
</dbReference>
<keyword evidence="3" id="KW-1185">Reference proteome</keyword>
<dbReference type="RefSeq" id="WP_137247263.1">
    <property type="nucleotide sequence ID" value="NZ_SZQA01000010.1"/>
</dbReference>
<dbReference type="InterPro" id="IPR010982">
    <property type="entry name" value="Lambda_DNA-bd_dom_sf"/>
</dbReference>
<evidence type="ECO:0000313" key="2">
    <source>
        <dbReference type="EMBL" id="TKK88520.1"/>
    </source>
</evidence>
<gene>
    <name evidence="2" type="ORF">FDA94_12625</name>
</gene>
<reference evidence="2 3" key="1">
    <citation type="submission" date="2019-04" db="EMBL/GenBank/DDBJ databases">
        <title>Herbidospora sp. NEAU-GS14.nov., a novel actinomycete isolated from soil.</title>
        <authorList>
            <person name="Han L."/>
        </authorList>
    </citation>
    <scope>NUCLEOTIDE SEQUENCE [LARGE SCALE GENOMIC DNA]</scope>
    <source>
        <strain evidence="2 3">NEAU-GS14</strain>
    </source>
</reference>
<organism evidence="2 3">
    <name type="scientific">Herbidospora galbida</name>
    <dbReference type="NCBI Taxonomy" id="2575442"/>
    <lineage>
        <taxon>Bacteria</taxon>
        <taxon>Bacillati</taxon>
        <taxon>Actinomycetota</taxon>
        <taxon>Actinomycetes</taxon>
        <taxon>Streptosporangiales</taxon>
        <taxon>Streptosporangiaceae</taxon>
        <taxon>Herbidospora</taxon>
    </lineage>
</organism>
<dbReference type="SMART" id="SM00530">
    <property type="entry name" value="HTH_XRE"/>
    <property type="match status" value="1"/>
</dbReference>
<accession>A0A4U3MI47</accession>
<evidence type="ECO:0000313" key="3">
    <source>
        <dbReference type="Proteomes" id="UP000308705"/>
    </source>
</evidence>
<protein>
    <submittedName>
        <fullName evidence="2">Helix-turn-helix domain-containing protein</fullName>
    </submittedName>
</protein>
<feature type="domain" description="HTH cro/C1-type" evidence="1">
    <location>
        <begin position="31"/>
        <end position="84"/>
    </location>
</feature>
<dbReference type="InterPro" id="IPR001387">
    <property type="entry name" value="Cro/C1-type_HTH"/>
</dbReference>
<dbReference type="Pfam" id="PF13560">
    <property type="entry name" value="HTH_31"/>
    <property type="match status" value="1"/>
</dbReference>
<dbReference type="OrthoDB" id="4498936at2"/>
<proteinExistence type="predicted"/>
<dbReference type="Gene3D" id="1.10.260.40">
    <property type="entry name" value="lambda repressor-like DNA-binding domains"/>
    <property type="match status" value="1"/>
</dbReference>
<dbReference type="CDD" id="cd00093">
    <property type="entry name" value="HTH_XRE"/>
    <property type="match status" value="1"/>
</dbReference>
<dbReference type="PROSITE" id="PS50943">
    <property type="entry name" value="HTH_CROC1"/>
    <property type="match status" value="1"/>
</dbReference>
<sequence>MGHDGNGLPPDFWARPPVAGALAECDMATILDQVRSARGWTQGQLADFLGYSQSWVSKVLRGRQSLTVDQIRDLARQVGIPHYLLRIGDVGGEDPTKRRDFSKIAFLAAMPVAPSISYRSADETTASSLAAITGAQRRLEAETPARELARGAVAHVELTKRALARSAETPFAVEVCPTVSEAAGFAAWLHADMQDIGTARMFYRFAVDSARRAEHPLLEAYMLGSLAAFEIDHDDPLLGLTMVAQARAQMGGNPPATARAWLACIEALGHAGKRDVMAALNCLREAEIAVAQSERTSSPPWPWVFPFDPGKLAGYRALVMVRLGRPHDAVSAFAESLISVRPAAKQQALLMLEIATARRMAGEVDEAFTLAGEALKAGVVYSSERVLHRVRRFRRDYEGPPSLLVRDFDDRLRATSSF</sequence>
<dbReference type="Proteomes" id="UP000308705">
    <property type="component" value="Unassembled WGS sequence"/>
</dbReference>
<evidence type="ECO:0000259" key="1">
    <source>
        <dbReference type="PROSITE" id="PS50943"/>
    </source>
</evidence>
<comment type="caution">
    <text evidence="2">The sequence shown here is derived from an EMBL/GenBank/DDBJ whole genome shotgun (WGS) entry which is preliminary data.</text>
</comment>
<dbReference type="EMBL" id="SZQA01000010">
    <property type="protein sequence ID" value="TKK88520.1"/>
    <property type="molecule type" value="Genomic_DNA"/>
</dbReference>
<dbReference type="AlphaFoldDB" id="A0A4U3MI47"/>
<dbReference type="GO" id="GO:0003677">
    <property type="term" value="F:DNA binding"/>
    <property type="evidence" value="ECO:0007669"/>
    <property type="project" value="InterPro"/>
</dbReference>
<name>A0A4U3MI47_9ACTN</name>